<protein>
    <submittedName>
        <fullName evidence="1">Uncharacterized protein</fullName>
    </submittedName>
</protein>
<keyword evidence="2" id="KW-1185">Reference proteome</keyword>
<sequence>MYVYKRGRSLSTDVMLKRVSISVKDIYRAESVMKGKRQRSEERKFGVIYIVNGLRRQFRCVVCGVGATSIASPIRNVAGRNTVCLVADASTVKCPI</sequence>
<name>A0A4C1W1Q6_EUMVA</name>
<comment type="caution">
    <text evidence="1">The sequence shown here is derived from an EMBL/GenBank/DDBJ whole genome shotgun (WGS) entry which is preliminary data.</text>
</comment>
<dbReference type="Proteomes" id="UP000299102">
    <property type="component" value="Unassembled WGS sequence"/>
</dbReference>
<evidence type="ECO:0000313" key="1">
    <source>
        <dbReference type="EMBL" id="GBP44760.1"/>
    </source>
</evidence>
<dbReference type="EMBL" id="BGZK01000458">
    <property type="protein sequence ID" value="GBP44760.1"/>
    <property type="molecule type" value="Genomic_DNA"/>
</dbReference>
<proteinExistence type="predicted"/>
<evidence type="ECO:0000313" key="2">
    <source>
        <dbReference type="Proteomes" id="UP000299102"/>
    </source>
</evidence>
<accession>A0A4C1W1Q6</accession>
<organism evidence="1 2">
    <name type="scientific">Eumeta variegata</name>
    <name type="common">Bagworm moth</name>
    <name type="synonym">Eumeta japonica</name>
    <dbReference type="NCBI Taxonomy" id="151549"/>
    <lineage>
        <taxon>Eukaryota</taxon>
        <taxon>Metazoa</taxon>
        <taxon>Ecdysozoa</taxon>
        <taxon>Arthropoda</taxon>
        <taxon>Hexapoda</taxon>
        <taxon>Insecta</taxon>
        <taxon>Pterygota</taxon>
        <taxon>Neoptera</taxon>
        <taxon>Endopterygota</taxon>
        <taxon>Lepidoptera</taxon>
        <taxon>Glossata</taxon>
        <taxon>Ditrysia</taxon>
        <taxon>Tineoidea</taxon>
        <taxon>Psychidae</taxon>
        <taxon>Oiketicinae</taxon>
        <taxon>Eumeta</taxon>
    </lineage>
</organism>
<dbReference type="AlphaFoldDB" id="A0A4C1W1Q6"/>
<reference evidence="1 2" key="1">
    <citation type="journal article" date="2019" name="Commun. Biol.">
        <title>The bagworm genome reveals a unique fibroin gene that provides high tensile strength.</title>
        <authorList>
            <person name="Kono N."/>
            <person name="Nakamura H."/>
            <person name="Ohtoshi R."/>
            <person name="Tomita M."/>
            <person name="Numata K."/>
            <person name="Arakawa K."/>
        </authorList>
    </citation>
    <scope>NUCLEOTIDE SEQUENCE [LARGE SCALE GENOMIC DNA]</scope>
</reference>
<gene>
    <name evidence="1" type="ORF">EVAR_86574_1</name>
</gene>